<dbReference type="InterPro" id="IPR053231">
    <property type="entry name" value="GPCR_LN-TM7"/>
</dbReference>
<keyword evidence="4 5" id="KW-0472">Membrane</keyword>
<dbReference type="Gene3D" id="1.20.1070.10">
    <property type="entry name" value="Rhodopsin 7-helix transmembrane proteins"/>
    <property type="match status" value="1"/>
</dbReference>
<dbReference type="InterPro" id="IPR017981">
    <property type="entry name" value="GPCR_2-like_7TM"/>
</dbReference>
<dbReference type="OrthoDB" id="6134459at2759"/>
<accession>A0A443R046</accession>
<evidence type="ECO:0000256" key="3">
    <source>
        <dbReference type="ARBA" id="ARBA00022989"/>
    </source>
</evidence>
<dbReference type="STRING" id="1965070.A0A443R046"/>
<dbReference type="EMBL" id="NCKU01002873">
    <property type="protein sequence ID" value="RWS08636.1"/>
    <property type="molecule type" value="Genomic_DNA"/>
</dbReference>
<proteinExistence type="predicted"/>
<dbReference type="InterPro" id="IPR000832">
    <property type="entry name" value="GPCR_2_secretin-like"/>
</dbReference>
<protein>
    <recommendedName>
        <fullName evidence="6">G-protein coupled receptors family 2 profile 2 domain-containing protein</fullName>
    </recommendedName>
</protein>
<dbReference type="PROSITE" id="PS50261">
    <property type="entry name" value="G_PROTEIN_RECEP_F2_4"/>
    <property type="match status" value="1"/>
</dbReference>
<feature type="domain" description="G-protein coupled receptors family 2 profile 2" evidence="6">
    <location>
        <begin position="301"/>
        <end position="534"/>
    </location>
</feature>
<keyword evidence="8" id="KW-1185">Reference proteome</keyword>
<evidence type="ECO:0000259" key="6">
    <source>
        <dbReference type="PROSITE" id="PS50261"/>
    </source>
</evidence>
<dbReference type="Pfam" id="PF00002">
    <property type="entry name" value="7tm_2"/>
    <property type="match status" value="2"/>
</dbReference>
<feature type="transmembrane region" description="Helical" evidence="5">
    <location>
        <begin position="483"/>
        <end position="504"/>
    </location>
</feature>
<comment type="caution">
    <text evidence="7">The sequence shown here is derived from an EMBL/GenBank/DDBJ whole genome shotgun (WGS) entry which is preliminary data.</text>
</comment>
<evidence type="ECO:0000313" key="8">
    <source>
        <dbReference type="Proteomes" id="UP000285301"/>
    </source>
</evidence>
<organism evidence="7 8">
    <name type="scientific">Dinothrombium tinctorium</name>
    <dbReference type="NCBI Taxonomy" id="1965070"/>
    <lineage>
        <taxon>Eukaryota</taxon>
        <taxon>Metazoa</taxon>
        <taxon>Ecdysozoa</taxon>
        <taxon>Arthropoda</taxon>
        <taxon>Chelicerata</taxon>
        <taxon>Arachnida</taxon>
        <taxon>Acari</taxon>
        <taxon>Acariformes</taxon>
        <taxon>Trombidiformes</taxon>
        <taxon>Prostigmata</taxon>
        <taxon>Anystina</taxon>
        <taxon>Parasitengona</taxon>
        <taxon>Trombidioidea</taxon>
        <taxon>Trombidiidae</taxon>
        <taxon>Dinothrombium</taxon>
    </lineage>
</organism>
<dbReference type="PANTHER" id="PTHR45902:SF4">
    <property type="entry name" value="G-PROTEIN COUPLED RECEPTORS FAMILY 2 PROFILE 2 DOMAIN-CONTAINING PROTEIN"/>
    <property type="match status" value="1"/>
</dbReference>
<feature type="transmembrane region" description="Helical" evidence="5">
    <location>
        <begin position="393"/>
        <end position="414"/>
    </location>
</feature>
<dbReference type="GO" id="GO:0004930">
    <property type="term" value="F:G protein-coupled receptor activity"/>
    <property type="evidence" value="ECO:0007669"/>
    <property type="project" value="InterPro"/>
</dbReference>
<feature type="transmembrane region" description="Helical" evidence="5">
    <location>
        <begin position="304"/>
        <end position="325"/>
    </location>
</feature>
<comment type="subcellular location">
    <subcellularLocation>
        <location evidence="1">Membrane</location>
        <topology evidence="1">Multi-pass membrane protein</topology>
    </subcellularLocation>
</comment>
<keyword evidence="3 5" id="KW-1133">Transmembrane helix</keyword>
<feature type="transmembrane region" description="Helical" evidence="5">
    <location>
        <begin position="332"/>
        <end position="354"/>
    </location>
</feature>
<dbReference type="Proteomes" id="UP000285301">
    <property type="component" value="Unassembled WGS sequence"/>
</dbReference>
<dbReference type="GO" id="GO:0007166">
    <property type="term" value="P:cell surface receptor signaling pathway"/>
    <property type="evidence" value="ECO:0007669"/>
    <property type="project" value="InterPro"/>
</dbReference>
<evidence type="ECO:0000313" key="7">
    <source>
        <dbReference type="EMBL" id="RWS08636.1"/>
    </source>
</evidence>
<gene>
    <name evidence="7" type="ORF">B4U79_06612</name>
</gene>
<reference evidence="7 8" key="1">
    <citation type="journal article" date="2018" name="Gigascience">
        <title>Genomes of trombidid mites reveal novel predicted allergens and laterally-transferred genes associated with secondary metabolism.</title>
        <authorList>
            <person name="Dong X."/>
            <person name="Chaisiri K."/>
            <person name="Xia D."/>
            <person name="Armstrong S.D."/>
            <person name="Fang Y."/>
            <person name="Donnelly M.J."/>
            <person name="Kadowaki T."/>
            <person name="McGarry J.W."/>
            <person name="Darby A.C."/>
            <person name="Makepeace B.L."/>
        </authorList>
    </citation>
    <scope>NUCLEOTIDE SEQUENCE [LARGE SCALE GENOMIC DNA]</scope>
    <source>
        <strain evidence="7">UoL-WK</strain>
    </source>
</reference>
<dbReference type="CDD" id="cd15039">
    <property type="entry name" value="7tmB3_Methuselah-like"/>
    <property type="match status" value="1"/>
</dbReference>
<feature type="transmembrane region" description="Helical" evidence="5">
    <location>
        <begin position="434"/>
        <end position="462"/>
    </location>
</feature>
<feature type="transmembrane region" description="Helical" evidence="5">
    <location>
        <begin position="510"/>
        <end position="533"/>
    </location>
</feature>
<dbReference type="PANTHER" id="PTHR45902">
    <property type="entry name" value="LATROPHILIN RECEPTOR-LIKE PROTEIN A"/>
    <property type="match status" value="1"/>
</dbReference>
<feature type="transmembrane region" description="Helical" evidence="5">
    <location>
        <begin position="360"/>
        <end position="381"/>
    </location>
</feature>
<evidence type="ECO:0000256" key="4">
    <source>
        <dbReference type="ARBA" id="ARBA00023136"/>
    </source>
</evidence>
<dbReference type="GO" id="GO:0016020">
    <property type="term" value="C:membrane"/>
    <property type="evidence" value="ECO:0007669"/>
    <property type="project" value="UniProtKB-SubCell"/>
</dbReference>
<evidence type="ECO:0000256" key="1">
    <source>
        <dbReference type="ARBA" id="ARBA00004141"/>
    </source>
</evidence>
<sequence>MTVQMISKCPRSWSSKSIEQKCVNQVSVKKDPFLSIPVFSRLTELTYKNLYCAVCNDDADFSEPWIVYSRCKKRDKNGDCSSSRLFFEPPHLNGTLRECIKSDMYSCPNNSEFKVHREISSKCDIYASHLVTEDGLVVKNEYCAKCNNISLDTSNCLKQEKLKSETNEVHNSKFSLAIIIDIDFLNGGTVVGTKERCARNYVYDPWKKFCRLVTCDKDSRLEDDKCIPLHGIKNQVSIERCPKLTFDSTEYSLLDDGKAFIKSRNKTLRMHEYTININTGRLSICAYINHIQLETKFSDFESHLSILGISVSILSLLTKILLFFLKPEPRKVSNILVLFLSISLLIAQTMFLVAANHTDLPLFCKSVGILMHYFFLCSFFWMNKPIITQIIQYSVYGWVIPAIIVCTALINEIYDTKIAPKYGVVHCWISNRFALLVFFAIPMAILLIVNTGFFLLTATQINRVMKETKIARESLKRKEKWRFILYIKLALIMGMTWSFGFIAAYANNEIIWSLFIIFNSLQGFYILIAFTHFRYSAIIAKIRQLSFKSHSSSIASVSTKL</sequence>
<dbReference type="AlphaFoldDB" id="A0A443R046"/>
<feature type="non-terminal residue" evidence="7">
    <location>
        <position position="561"/>
    </location>
</feature>
<evidence type="ECO:0000256" key="5">
    <source>
        <dbReference type="SAM" id="Phobius"/>
    </source>
</evidence>
<name>A0A443R046_9ACAR</name>
<keyword evidence="2 5" id="KW-0812">Transmembrane</keyword>
<evidence type="ECO:0000256" key="2">
    <source>
        <dbReference type="ARBA" id="ARBA00022692"/>
    </source>
</evidence>